<protein>
    <recommendedName>
        <fullName evidence="2">NADPH--hemoprotein reductase</fullName>
        <ecNumber evidence="2">1.6.2.4</ecNumber>
    </recommendedName>
</protein>
<dbReference type="PANTHER" id="PTHR19384">
    <property type="entry name" value="NITRIC OXIDE SYNTHASE-RELATED"/>
    <property type="match status" value="1"/>
</dbReference>
<dbReference type="Gene3D" id="3.40.50.80">
    <property type="entry name" value="Nucleotide-binding domain of ferredoxin-NADP reductase (FNR) module"/>
    <property type="match status" value="1"/>
</dbReference>
<dbReference type="GeneID" id="9037306"/>
<keyword evidence="4" id="KW-1185">Reference proteome</keyword>
<dbReference type="GO" id="GO:0005829">
    <property type="term" value="C:cytosol"/>
    <property type="evidence" value="ECO:0007669"/>
    <property type="project" value="TreeGrafter"/>
</dbReference>
<reference evidence="3 4" key="1">
    <citation type="submission" date="2008-07" db="EMBL/GenBank/DDBJ databases">
        <authorList>
            <person name="El-Sayed N."/>
            <person name="Caler E."/>
            <person name="Inman J."/>
            <person name="Amedeo P."/>
            <person name="Hass B."/>
            <person name="Wortman J."/>
        </authorList>
    </citation>
    <scope>NUCLEOTIDE SEQUENCE [LARGE SCALE GENOMIC DNA]</scope>
    <source>
        <strain evidence="4">ATCC 50983 / TXsc</strain>
    </source>
</reference>
<dbReference type="EMBL" id="GG686929">
    <property type="protein sequence ID" value="EEQ97829.1"/>
    <property type="molecule type" value="Genomic_DNA"/>
</dbReference>
<dbReference type="Proteomes" id="UP000007800">
    <property type="component" value="Unassembled WGS sequence"/>
</dbReference>
<dbReference type="OrthoDB" id="1856718at2759"/>
<sequence>MSVSWEEYLADIPGCRCESYAEYCMKYGKIYHMSAIIEFHPAFSRDQKEKVYVQNKIDDDSSRVYEDLIKKGGYFFLCGQACQGELDIKTAIYSAIAAGKNISMENAKEMFENLAEAGRYCPEVY</sequence>
<organism evidence="4">
    <name type="scientific">Perkinsus marinus (strain ATCC 50983 / TXsc)</name>
    <dbReference type="NCBI Taxonomy" id="423536"/>
    <lineage>
        <taxon>Eukaryota</taxon>
        <taxon>Sar</taxon>
        <taxon>Alveolata</taxon>
        <taxon>Perkinsozoa</taxon>
        <taxon>Perkinsea</taxon>
        <taxon>Perkinsida</taxon>
        <taxon>Perkinsidae</taxon>
        <taxon>Perkinsus</taxon>
    </lineage>
</organism>
<dbReference type="PANTHER" id="PTHR19384:SF17">
    <property type="entry name" value="NADPH--CYTOCHROME P450 REDUCTASE"/>
    <property type="match status" value="1"/>
</dbReference>
<proteinExistence type="predicted"/>
<dbReference type="EC" id="1.6.2.4" evidence="2"/>
<name>C5LZL4_PERM5</name>
<dbReference type="OMA" id="RNENEDY"/>
<evidence type="ECO:0000313" key="4">
    <source>
        <dbReference type="Proteomes" id="UP000007800"/>
    </source>
</evidence>
<gene>
    <name evidence="3" type="ORF">Pmar_PMAR003098</name>
</gene>
<dbReference type="AlphaFoldDB" id="C5LZL4"/>
<evidence type="ECO:0000256" key="2">
    <source>
        <dbReference type="ARBA" id="ARBA00023797"/>
    </source>
</evidence>
<dbReference type="InParanoid" id="C5LZL4"/>
<keyword evidence="1" id="KW-0285">Flavoprotein</keyword>
<evidence type="ECO:0000256" key="1">
    <source>
        <dbReference type="ARBA" id="ARBA00022630"/>
    </source>
</evidence>
<dbReference type="GO" id="GO:0010181">
    <property type="term" value="F:FMN binding"/>
    <property type="evidence" value="ECO:0007669"/>
    <property type="project" value="TreeGrafter"/>
</dbReference>
<accession>C5LZL4</accession>
<dbReference type="GO" id="GO:0003958">
    <property type="term" value="F:NADPH-hemoprotein reductase activity"/>
    <property type="evidence" value="ECO:0007669"/>
    <property type="project" value="UniProtKB-EC"/>
</dbReference>
<dbReference type="SUPFAM" id="SSF52343">
    <property type="entry name" value="Ferredoxin reductase-like, C-terminal NADP-linked domain"/>
    <property type="match status" value="1"/>
</dbReference>
<evidence type="ECO:0000313" key="3">
    <source>
        <dbReference type="EMBL" id="EEQ97829.1"/>
    </source>
</evidence>
<dbReference type="InterPro" id="IPR039261">
    <property type="entry name" value="FNR_nucleotide-bd"/>
</dbReference>
<dbReference type="GO" id="GO:0050660">
    <property type="term" value="F:flavin adenine dinucleotide binding"/>
    <property type="evidence" value="ECO:0007669"/>
    <property type="project" value="TreeGrafter"/>
</dbReference>
<dbReference type="RefSeq" id="XP_002765112.1">
    <property type="nucleotide sequence ID" value="XM_002765066.1"/>
</dbReference>